<comment type="caution">
    <text evidence="6">The sequence shown here is derived from an EMBL/GenBank/DDBJ whole genome shotgun (WGS) entry which is preliminary data.</text>
</comment>
<organism evidence="6 7">
    <name type="scientific">Delitschia confertaspora ATCC 74209</name>
    <dbReference type="NCBI Taxonomy" id="1513339"/>
    <lineage>
        <taxon>Eukaryota</taxon>
        <taxon>Fungi</taxon>
        <taxon>Dikarya</taxon>
        <taxon>Ascomycota</taxon>
        <taxon>Pezizomycotina</taxon>
        <taxon>Dothideomycetes</taxon>
        <taxon>Pleosporomycetidae</taxon>
        <taxon>Pleosporales</taxon>
        <taxon>Delitschiaceae</taxon>
        <taxon>Delitschia</taxon>
    </lineage>
</organism>
<sequence>MHVSSKYLELTRNKLQLTRLPREPRVEESRSWELGTPKQVLEGLLDYWLESYDWRAQETLFNNKLPQFRTTIQVPTASSGGASLPIGATSPPYSSKSNGPRPTEFLRIHLTHTPSKHPNTIPLLLCCAYPSSFIEIQKIISALTDPHSLPSYGAGAQQAFHVVAVSVPGCGFSDASEDAEFGLKGTADIFQSVMENLGYQQGFQICRALALYHPEHVLAIHTSNPVFREPALKKHPGAWLKYQVARLTRARIGCLSFGYVPFDFESTHPAKKTVPVPSWSGSISDEESAIETLPGHHYTFRPHTHAYTLCDSPVGLLATIIDSIHTRSMPSPSTVSAPTSATRSHSPFLSPSELELQESDILSTIEEATEDSPVTAHSDGSVSPQESEINARDYVWTPTEVLNWTMLHWLPGPEAALRWLTRAKIETETPGAYMAETYSKIPLGISEFRTKNRGRGERSPLMWGVTLHKIDWIKRHNRSARFPAWEAPDLLVLDLREFFGGLVERGVIGAPTGRKEANGVA</sequence>
<evidence type="ECO:0000259" key="5">
    <source>
        <dbReference type="Pfam" id="PF06441"/>
    </source>
</evidence>
<name>A0A9P4JKR6_9PLEO</name>
<accession>A0A9P4JKR6</accession>
<dbReference type="OrthoDB" id="7130006at2759"/>
<feature type="domain" description="Epoxide hydrolase N-terminal" evidence="5">
    <location>
        <begin position="1"/>
        <end position="136"/>
    </location>
</feature>
<dbReference type="GO" id="GO:0004301">
    <property type="term" value="F:epoxide hydrolase activity"/>
    <property type="evidence" value="ECO:0007669"/>
    <property type="project" value="TreeGrafter"/>
</dbReference>
<evidence type="ECO:0000256" key="3">
    <source>
        <dbReference type="SAM" id="MobiDB-lite"/>
    </source>
</evidence>
<feature type="domain" description="AB hydrolase-1" evidence="4">
    <location>
        <begin position="156"/>
        <end position="241"/>
    </location>
</feature>
<dbReference type="PIRSF" id="PIRSF001112">
    <property type="entry name" value="Epoxide_hydrolase"/>
    <property type="match status" value="1"/>
</dbReference>
<dbReference type="Pfam" id="PF06441">
    <property type="entry name" value="EHN"/>
    <property type="match status" value="1"/>
</dbReference>
<gene>
    <name evidence="6" type="ORF">GQ43DRAFT_395411</name>
</gene>
<dbReference type="EMBL" id="ML993999">
    <property type="protein sequence ID" value="KAF2200910.1"/>
    <property type="molecule type" value="Genomic_DNA"/>
</dbReference>
<dbReference type="InterPro" id="IPR016292">
    <property type="entry name" value="Epoxide_hydrolase"/>
</dbReference>
<proteinExistence type="inferred from homology"/>
<dbReference type="GO" id="GO:0097176">
    <property type="term" value="P:epoxide metabolic process"/>
    <property type="evidence" value="ECO:0007669"/>
    <property type="project" value="TreeGrafter"/>
</dbReference>
<dbReference type="Pfam" id="PF00561">
    <property type="entry name" value="Abhydrolase_1"/>
    <property type="match status" value="1"/>
</dbReference>
<evidence type="ECO:0000259" key="4">
    <source>
        <dbReference type="Pfam" id="PF00561"/>
    </source>
</evidence>
<evidence type="ECO:0000256" key="2">
    <source>
        <dbReference type="ARBA" id="ARBA00022801"/>
    </source>
</evidence>
<protein>
    <submittedName>
        <fullName evidence="6">Alpha/beta-hydrolase</fullName>
    </submittedName>
</protein>
<dbReference type="Gene3D" id="3.40.50.1820">
    <property type="entry name" value="alpha/beta hydrolase"/>
    <property type="match status" value="1"/>
</dbReference>
<keyword evidence="2" id="KW-0378">Hydrolase</keyword>
<evidence type="ECO:0000256" key="1">
    <source>
        <dbReference type="ARBA" id="ARBA00010088"/>
    </source>
</evidence>
<keyword evidence="7" id="KW-1185">Reference proteome</keyword>
<feature type="region of interest" description="Disordered" evidence="3">
    <location>
        <begin position="328"/>
        <end position="352"/>
    </location>
</feature>
<dbReference type="AlphaFoldDB" id="A0A9P4JKR6"/>
<feature type="compositionally biased region" description="Low complexity" evidence="3">
    <location>
        <begin position="328"/>
        <end position="344"/>
    </location>
</feature>
<dbReference type="InterPro" id="IPR029058">
    <property type="entry name" value="AB_hydrolase_fold"/>
</dbReference>
<feature type="compositionally biased region" description="Polar residues" evidence="3">
    <location>
        <begin position="91"/>
        <end position="100"/>
    </location>
</feature>
<reference evidence="6" key="1">
    <citation type="journal article" date="2020" name="Stud. Mycol.">
        <title>101 Dothideomycetes genomes: a test case for predicting lifestyles and emergence of pathogens.</title>
        <authorList>
            <person name="Haridas S."/>
            <person name="Albert R."/>
            <person name="Binder M."/>
            <person name="Bloem J."/>
            <person name="Labutti K."/>
            <person name="Salamov A."/>
            <person name="Andreopoulos B."/>
            <person name="Baker S."/>
            <person name="Barry K."/>
            <person name="Bills G."/>
            <person name="Bluhm B."/>
            <person name="Cannon C."/>
            <person name="Castanera R."/>
            <person name="Culley D."/>
            <person name="Daum C."/>
            <person name="Ezra D."/>
            <person name="Gonzalez J."/>
            <person name="Henrissat B."/>
            <person name="Kuo A."/>
            <person name="Liang C."/>
            <person name="Lipzen A."/>
            <person name="Lutzoni F."/>
            <person name="Magnuson J."/>
            <person name="Mondo S."/>
            <person name="Nolan M."/>
            <person name="Ohm R."/>
            <person name="Pangilinan J."/>
            <person name="Park H.-J."/>
            <person name="Ramirez L."/>
            <person name="Alfaro M."/>
            <person name="Sun H."/>
            <person name="Tritt A."/>
            <person name="Yoshinaga Y."/>
            <person name="Zwiers L.-H."/>
            <person name="Turgeon B."/>
            <person name="Goodwin S."/>
            <person name="Spatafora J."/>
            <person name="Crous P."/>
            <person name="Grigoriev I."/>
        </authorList>
    </citation>
    <scope>NUCLEOTIDE SEQUENCE</scope>
    <source>
        <strain evidence="6">ATCC 74209</strain>
    </source>
</reference>
<dbReference type="Proteomes" id="UP000799536">
    <property type="component" value="Unassembled WGS sequence"/>
</dbReference>
<dbReference type="PANTHER" id="PTHR21661:SF71">
    <property type="entry name" value="EPOXIDE HYDROLASE N-TERMINAL DOMAIN-CONTAINING PROTEIN"/>
    <property type="match status" value="1"/>
</dbReference>
<dbReference type="InterPro" id="IPR000073">
    <property type="entry name" value="AB_hydrolase_1"/>
</dbReference>
<evidence type="ECO:0000313" key="6">
    <source>
        <dbReference type="EMBL" id="KAF2200910.1"/>
    </source>
</evidence>
<dbReference type="InterPro" id="IPR010497">
    <property type="entry name" value="Epoxide_hydro_N"/>
</dbReference>
<feature type="region of interest" description="Disordered" evidence="3">
    <location>
        <begin position="76"/>
        <end position="100"/>
    </location>
</feature>
<evidence type="ECO:0000313" key="7">
    <source>
        <dbReference type="Proteomes" id="UP000799536"/>
    </source>
</evidence>
<dbReference type="SUPFAM" id="SSF53474">
    <property type="entry name" value="alpha/beta-Hydrolases"/>
    <property type="match status" value="1"/>
</dbReference>
<dbReference type="PANTHER" id="PTHR21661">
    <property type="entry name" value="EPOXIDE HYDROLASE 1-RELATED"/>
    <property type="match status" value="1"/>
</dbReference>
<comment type="similarity">
    <text evidence="1">Belongs to the peptidase S33 family.</text>
</comment>